<evidence type="ECO:0000313" key="1">
    <source>
        <dbReference type="EMBL" id="GAG71614.1"/>
    </source>
</evidence>
<reference evidence="1" key="1">
    <citation type="journal article" date="2014" name="Front. Microbiol.">
        <title>High frequency of phylogenetically diverse reductive dehalogenase-homologous genes in deep subseafloor sedimentary metagenomes.</title>
        <authorList>
            <person name="Kawai M."/>
            <person name="Futagami T."/>
            <person name="Toyoda A."/>
            <person name="Takaki Y."/>
            <person name="Nishi S."/>
            <person name="Hori S."/>
            <person name="Arai W."/>
            <person name="Tsubouchi T."/>
            <person name="Morono Y."/>
            <person name="Uchiyama I."/>
            <person name="Ito T."/>
            <person name="Fujiyama A."/>
            <person name="Inagaki F."/>
            <person name="Takami H."/>
        </authorList>
    </citation>
    <scope>NUCLEOTIDE SEQUENCE</scope>
    <source>
        <strain evidence="1">Expedition CK06-06</strain>
    </source>
</reference>
<accession>X0ZQH7</accession>
<organism evidence="1">
    <name type="scientific">marine sediment metagenome</name>
    <dbReference type="NCBI Taxonomy" id="412755"/>
    <lineage>
        <taxon>unclassified sequences</taxon>
        <taxon>metagenomes</taxon>
        <taxon>ecological metagenomes</taxon>
    </lineage>
</organism>
<dbReference type="AlphaFoldDB" id="X0ZQH7"/>
<protein>
    <submittedName>
        <fullName evidence="1">Uncharacterized protein</fullName>
    </submittedName>
</protein>
<gene>
    <name evidence="1" type="ORF">S01H4_15795</name>
</gene>
<dbReference type="EMBL" id="BART01006924">
    <property type="protein sequence ID" value="GAG71614.1"/>
    <property type="molecule type" value="Genomic_DNA"/>
</dbReference>
<feature type="non-terminal residue" evidence="1">
    <location>
        <position position="201"/>
    </location>
</feature>
<comment type="caution">
    <text evidence="1">The sequence shown here is derived from an EMBL/GenBank/DDBJ whole genome shotgun (WGS) entry which is preliminary data.</text>
</comment>
<proteinExistence type="predicted"/>
<name>X0ZQH7_9ZZZZ</name>
<sequence length="201" mass="23105">MHKKDEYKKVAESYFDYLAERFPVMCASDEFDFLPRAENAFKHYDKLDKFEAVAIEETIDKLKEFQKGFALANYEAGDLDNLIDLKLLQANAAGILIELDTKRSWQYNPLMYLKIAFIGLDQALIKPAKEPKEVQERALARLSAIPVILKQGMNNIHSVPETYYQASLLMAADCKQYLFEIGRDLSKLFADHHDVATKTMK</sequence>